<dbReference type="Pfam" id="PF07992">
    <property type="entry name" value="Pyr_redox_2"/>
    <property type="match status" value="1"/>
</dbReference>
<comment type="cofactor">
    <cofactor evidence="1">
        <name>FAD</name>
        <dbReference type="ChEBI" id="CHEBI:57692"/>
    </cofactor>
</comment>
<keyword evidence="8" id="KW-1185">Reference proteome</keyword>
<dbReference type="PANTHER" id="PTHR43557:SF2">
    <property type="entry name" value="RIESKE DOMAIN-CONTAINING PROTEIN-RELATED"/>
    <property type="match status" value="1"/>
</dbReference>
<keyword evidence="7" id="KW-0223">Dioxygenase</keyword>
<sequence length="420" mass="44479">MSAASHIAIVGAGHAGGRVAQHLKSLGHTGRLTLIGAESHAPYERPALSKELLLGKSEQQSIRLAPADFWHDDALTRAGIERMHATADSLDLAARRLHLRDGRSVDFDLLVVATGGAPRLPPFMQAPLEGVHVLRTLDDCLGLRASLTGCRRLAILGAGVIGMEVASSALSLDVPVTVLEGGAGVMTRCLPPSVAAWLAAQHVARGVDLRTGVSVTGIERDKASGAAVLPLHIHFEKDGVAATLDADCVLVAIGVDCNPAFLHGTGLSDARGIIVDEWCRSPAASWLYAAGDAACTFDSSANRHLRQETWRNAENQARAVAEIMLGRTEPYRETPWMWTDQLGHAIQVTGIADAGDQTVVRGDLDAANATVLSLRDGCVSAGVTINQSRERRHVEKLVSSRKPVDATRLADPAVALKELV</sequence>
<dbReference type="EMBL" id="CADIKK010000045">
    <property type="protein sequence ID" value="CAB3806324.1"/>
    <property type="molecule type" value="Genomic_DNA"/>
</dbReference>
<dbReference type="GO" id="GO:0005737">
    <property type="term" value="C:cytoplasm"/>
    <property type="evidence" value="ECO:0007669"/>
    <property type="project" value="TreeGrafter"/>
</dbReference>
<dbReference type="Gene3D" id="3.50.50.60">
    <property type="entry name" value="FAD/NAD(P)-binding domain"/>
    <property type="match status" value="2"/>
</dbReference>
<evidence type="ECO:0000313" key="7">
    <source>
        <dbReference type="EMBL" id="CAB3806324.1"/>
    </source>
</evidence>
<dbReference type="RefSeq" id="WP_175153292.1">
    <property type="nucleotide sequence ID" value="NZ_CADIKK010000045.1"/>
</dbReference>
<dbReference type="SUPFAM" id="SSF51905">
    <property type="entry name" value="FAD/NAD(P)-binding domain"/>
    <property type="match status" value="1"/>
</dbReference>
<dbReference type="GO" id="GO:0051213">
    <property type="term" value="F:dioxygenase activity"/>
    <property type="evidence" value="ECO:0007669"/>
    <property type="project" value="UniProtKB-KW"/>
</dbReference>
<evidence type="ECO:0000256" key="1">
    <source>
        <dbReference type="ARBA" id="ARBA00001974"/>
    </source>
</evidence>
<dbReference type="InterPro" id="IPR023753">
    <property type="entry name" value="FAD/NAD-binding_dom"/>
</dbReference>
<dbReference type="InterPro" id="IPR050446">
    <property type="entry name" value="FAD-oxidoreductase/Apoptosis"/>
</dbReference>
<accession>A0A6S7D4E3</accession>
<feature type="domain" description="FAD/NAD(P)-binding" evidence="5">
    <location>
        <begin position="6"/>
        <end position="317"/>
    </location>
</feature>
<proteinExistence type="predicted"/>
<dbReference type="EC" id="1.18.1.3" evidence="7"/>
<dbReference type="PANTHER" id="PTHR43557">
    <property type="entry name" value="APOPTOSIS-INDUCING FACTOR 1"/>
    <property type="match status" value="1"/>
</dbReference>
<evidence type="ECO:0000313" key="8">
    <source>
        <dbReference type="Proteomes" id="UP000494365"/>
    </source>
</evidence>
<dbReference type="GO" id="GO:0016651">
    <property type="term" value="F:oxidoreductase activity, acting on NAD(P)H"/>
    <property type="evidence" value="ECO:0007669"/>
    <property type="project" value="TreeGrafter"/>
</dbReference>
<feature type="domain" description="Reductase C-terminal" evidence="6">
    <location>
        <begin position="336"/>
        <end position="420"/>
    </location>
</feature>
<dbReference type="PRINTS" id="PR00368">
    <property type="entry name" value="FADPNR"/>
</dbReference>
<name>A0A6S7D4E3_9BURK</name>
<evidence type="ECO:0000256" key="4">
    <source>
        <dbReference type="ARBA" id="ARBA00023002"/>
    </source>
</evidence>
<keyword evidence="2" id="KW-0285">Flavoprotein</keyword>
<organism evidence="7 8">
    <name type="scientific">Paraburkholderia ultramafica</name>
    <dbReference type="NCBI Taxonomy" id="1544867"/>
    <lineage>
        <taxon>Bacteria</taxon>
        <taxon>Pseudomonadati</taxon>
        <taxon>Pseudomonadota</taxon>
        <taxon>Betaproteobacteria</taxon>
        <taxon>Burkholderiales</taxon>
        <taxon>Burkholderiaceae</taxon>
        <taxon>Paraburkholderia</taxon>
    </lineage>
</organism>
<dbReference type="SUPFAM" id="SSF55424">
    <property type="entry name" value="FAD/NAD-linked reductases, dimerisation (C-terminal) domain"/>
    <property type="match status" value="1"/>
</dbReference>
<dbReference type="PRINTS" id="PR00411">
    <property type="entry name" value="PNDRDTASEI"/>
</dbReference>
<evidence type="ECO:0000256" key="2">
    <source>
        <dbReference type="ARBA" id="ARBA00022630"/>
    </source>
</evidence>
<evidence type="ECO:0000256" key="3">
    <source>
        <dbReference type="ARBA" id="ARBA00022827"/>
    </source>
</evidence>
<keyword evidence="3" id="KW-0274">FAD</keyword>
<dbReference type="Proteomes" id="UP000494365">
    <property type="component" value="Unassembled WGS sequence"/>
</dbReference>
<dbReference type="InterPro" id="IPR016156">
    <property type="entry name" value="FAD/NAD-linked_Rdtase_dimer_sf"/>
</dbReference>
<dbReference type="Gene3D" id="3.30.390.30">
    <property type="match status" value="1"/>
</dbReference>
<gene>
    <name evidence="7" type="primary">cmtAa</name>
    <name evidence="7" type="ORF">LMG28614_06369</name>
</gene>
<keyword evidence="4 7" id="KW-0560">Oxidoreductase</keyword>
<dbReference type="Pfam" id="PF14759">
    <property type="entry name" value="Reductase_C"/>
    <property type="match status" value="1"/>
</dbReference>
<evidence type="ECO:0000259" key="6">
    <source>
        <dbReference type="Pfam" id="PF14759"/>
    </source>
</evidence>
<dbReference type="GO" id="GO:0008860">
    <property type="term" value="F:ferredoxin-NAD+ reductase activity"/>
    <property type="evidence" value="ECO:0007669"/>
    <property type="project" value="UniProtKB-EC"/>
</dbReference>
<reference evidence="7 8" key="1">
    <citation type="submission" date="2020-04" db="EMBL/GenBank/DDBJ databases">
        <authorList>
            <person name="De Canck E."/>
        </authorList>
    </citation>
    <scope>NUCLEOTIDE SEQUENCE [LARGE SCALE GENOMIC DNA]</scope>
    <source>
        <strain evidence="7 8">LMG 28614</strain>
    </source>
</reference>
<dbReference type="AlphaFoldDB" id="A0A6S7D4E3"/>
<dbReference type="InterPro" id="IPR028202">
    <property type="entry name" value="Reductase_C"/>
</dbReference>
<dbReference type="InterPro" id="IPR036188">
    <property type="entry name" value="FAD/NAD-bd_sf"/>
</dbReference>
<evidence type="ECO:0000259" key="5">
    <source>
        <dbReference type="Pfam" id="PF07992"/>
    </source>
</evidence>
<protein>
    <submittedName>
        <fullName evidence="7">p-cumate 2,3-dioxygenase system, ferredoxin--NAD(+) reductase component</fullName>
        <ecNumber evidence="7">1.18.1.3</ecNumber>
    </submittedName>
</protein>